<dbReference type="Proteomes" id="UP000814176">
    <property type="component" value="Unassembled WGS sequence"/>
</dbReference>
<evidence type="ECO:0000313" key="2">
    <source>
        <dbReference type="Proteomes" id="UP000814176"/>
    </source>
</evidence>
<evidence type="ECO:0000313" key="1">
    <source>
        <dbReference type="EMBL" id="KAH9833131.1"/>
    </source>
</evidence>
<proteinExistence type="predicted"/>
<feature type="non-terminal residue" evidence="1">
    <location>
        <position position="172"/>
    </location>
</feature>
<sequence length="172" mass="19786">KNRIEGETICKGWCRLGKETKPRDIISMLRKQTYNNSIAYEKNSEKMTELAKDYHNNLQSAGIEPDTAKREQCTKEVLSHITAKPTEEQREELEQPITEDEIKEALKHSKKDSAAGINGLTYEFWADIYKQCEKEKDDKNEDAFDIIKILKAAFNDIQKNGVDPSTNFAKGW</sequence>
<gene>
    <name evidence="1" type="ORF">C8Q71DRAFT_674280</name>
</gene>
<reference evidence="1 2" key="1">
    <citation type="journal article" date="2021" name="Environ. Microbiol.">
        <title>Gene family expansions and transcriptome signatures uncover fungal adaptations to wood decay.</title>
        <authorList>
            <person name="Hage H."/>
            <person name="Miyauchi S."/>
            <person name="Viragh M."/>
            <person name="Drula E."/>
            <person name="Min B."/>
            <person name="Chaduli D."/>
            <person name="Navarro D."/>
            <person name="Favel A."/>
            <person name="Norest M."/>
            <person name="Lesage-Meessen L."/>
            <person name="Balint B."/>
            <person name="Merenyi Z."/>
            <person name="de Eugenio L."/>
            <person name="Morin E."/>
            <person name="Martinez A.T."/>
            <person name="Baldrian P."/>
            <person name="Stursova M."/>
            <person name="Martinez M.J."/>
            <person name="Novotny C."/>
            <person name="Magnuson J.K."/>
            <person name="Spatafora J.W."/>
            <person name="Maurice S."/>
            <person name="Pangilinan J."/>
            <person name="Andreopoulos W."/>
            <person name="LaButti K."/>
            <person name="Hundley H."/>
            <person name="Na H."/>
            <person name="Kuo A."/>
            <person name="Barry K."/>
            <person name="Lipzen A."/>
            <person name="Henrissat B."/>
            <person name="Riley R."/>
            <person name="Ahrendt S."/>
            <person name="Nagy L.G."/>
            <person name="Grigoriev I.V."/>
            <person name="Martin F."/>
            <person name="Rosso M.N."/>
        </authorList>
    </citation>
    <scope>NUCLEOTIDE SEQUENCE [LARGE SCALE GENOMIC DNA]</scope>
    <source>
        <strain evidence="1 2">CIRM-BRFM 1785</strain>
    </source>
</reference>
<dbReference type="RefSeq" id="XP_047775897.1">
    <property type="nucleotide sequence ID" value="XM_047919692.1"/>
</dbReference>
<accession>A0ABQ8K8Q8</accession>
<keyword evidence="2" id="KW-1185">Reference proteome</keyword>
<name>A0ABQ8K8Q8_9APHY</name>
<organism evidence="1 2">
    <name type="scientific">Rhodofomes roseus</name>
    <dbReference type="NCBI Taxonomy" id="34475"/>
    <lineage>
        <taxon>Eukaryota</taxon>
        <taxon>Fungi</taxon>
        <taxon>Dikarya</taxon>
        <taxon>Basidiomycota</taxon>
        <taxon>Agaricomycotina</taxon>
        <taxon>Agaricomycetes</taxon>
        <taxon>Polyporales</taxon>
        <taxon>Rhodofomes</taxon>
    </lineage>
</organism>
<feature type="non-terminal residue" evidence="1">
    <location>
        <position position="1"/>
    </location>
</feature>
<dbReference type="GeneID" id="72000424"/>
<protein>
    <submittedName>
        <fullName evidence="1">Uncharacterized protein</fullName>
    </submittedName>
</protein>
<comment type="caution">
    <text evidence="1">The sequence shown here is derived from an EMBL/GenBank/DDBJ whole genome shotgun (WGS) entry which is preliminary data.</text>
</comment>
<dbReference type="EMBL" id="JADCUA010000019">
    <property type="protein sequence ID" value="KAH9833131.1"/>
    <property type="molecule type" value="Genomic_DNA"/>
</dbReference>